<dbReference type="GO" id="GO:0071897">
    <property type="term" value="P:DNA biosynthetic process"/>
    <property type="evidence" value="ECO:0007669"/>
    <property type="project" value="UniProtKB-KW"/>
</dbReference>
<dbReference type="AlphaFoldDB" id="A0A7U7J2P1"/>
<evidence type="ECO:0000256" key="3">
    <source>
        <dbReference type="ARBA" id="ARBA00022634"/>
    </source>
</evidence>
<evidence type="ECO:0000313" key="7">
    <source>
        <dbReference type="EMBL" id="CDH45274.1"/>
    </source>
</evidence>
<dbReference type="InterPro" id="IPR024434">
    <property type="entry name" value="TSCPD_dom"/>
</dbReference>
<dbReference type="RefSeq" id="WP_034432813.1">
    <property type="nucleotide sequence ID" value="NZ_CBTK010000135.1"/>
</dbReference>
<dbReference type="Proteomes" id="UP000019184">
    <property type="component" value="Unassembled WGS sequence"/>
</dbReference>
<comment type="similarity">
    <text evidence="1">Belongs to the ribonucleoside diphosphate reductase class-2 family.</text>
</comment>
<evidence type="ECO:0000256" key="2">
    <source>
        <dbReference type="ARBA" id="ARBA00012274"/>
    </source>
</evidence>
<name>A0A7U7J2P1_9GAMM</name>
<organism evidence="7 8">
    <name type="scientific">Candidatus Contendobacter odensis Run_B_J11</name>
    <dbReference type="NCBI Taxonomy" id="1400861"/>
    <lineage>
        <taxon>Bacteria</taxon>
        <taxon>Pseudomonadati</taxon>
        <taxon>Pseudomonadota</taxon>
        <taxon>Gammaproteobacteria</taxon>
        <taxon>Candidatus Competibacteraceae</taxon>
        <taxon>Candidatus Contendibacter</taxon>
    </lineage>
</organism>
<accession>A0A7U7J2P1</accession>
<keyword evidence="3" id="KW-0237">DNA synthesis</keyword>
<evidence type="ECO:0000256" key="1">
    <source>
        <dbReference type="ARBA" id="ARBA00007405"/>
    </source>
</evidence>
<gene>
    <name evidence="7" type="ORF">BN874_220044</name>
</gene>
<evidence type="ECO:0000313" key="8">
    <source>
        <dbReference type="Proteomes" id="UP000019184"/>
    </source>
</evidence>
<reference evidence="7 8" key="1">
    <citation type="journal article" date="2014" name="ISME J.">
        <title>Candidatus Competibacter-lineage genomes retrieved from metagenomes reveal functional metabolic diversity.</title>
        <authorList>
            <person name="McIlroy S.J."/>
            <person name="Albertsen M."/>
            <person name="Andresen E.K."/>
            <person name="Saunders A.M."/>
            <person name="Kristiansen R."/>
            <person name="Stokholm-Bjerregaard M."/>
            <person name="Nielsen K.L."/>
            <person name="Nielsen P.H."/>
        </authorList>
    </citation>
    <scope>NUCLEOTIDE SEQUENCE [LARGE SCALE GENOMIC DNA]</scope>
    <source>
        <strain evidence="7 8">Run_B_J11</strain>
    </source>
</reference>
<dbReference type="EC" id="1.17.4.1" evidence="2"/>
<feature type="domain" description="TSCPD" evidence="6">
    <location>
        <begin position="41"/>
        <end position="154"/>
    </location>
</feature>
<evidence type="ECO:0000256" key="5">
    <source>
        <dbReference type="ARBA" id="ARBA00047754"/>
    </source>
</evidence>
<dbReference type="GO" id="GO:0004748">
    <property type="term" value="F:ribonucleoside-diphosphate reductase activity, thioredoxin disulfide as acceptor"/>
    <property type="evidence" value="ECO:0007669"/>
    <property type="project" value="UniProtKB-EC"/>
</dbReference>
<proteinExistence type="inferred from homology"/>
<comment type="catalytic activity">
    <reaction evidence="5">
        <text>a 2'-deoxyribonucleoside 5'-diphosphate + [thioredoxin]-disulfide + H2O = a ribonucleoside 5'-diphosphate + [thioredoxin]-dithiol</text>
        <dbReference type="Rhea" id="RHEA:23252"/>
        <dbReference type="Rhea" id="RHEA-COMP:10698"/>
        <dbReference type="Rhea" id="RHEA-COMP:10700"/>
        <dbReference type="ChEBI" id="CHEBI:15377"/>
        <dbReference type="ChEBI" id="CHEBI:29950"/>
        <dbReference type="ChEBI" id="CHEBI:50058"/>
        <dbReference type="ChEBI" id="CHEBI:57930"/>
        <dbReference type="ChEBI" id="CHEBI:73316"/>
        <dbReference type="EC" id="1.17.4.1"/>
    </reaction>
</comment>
<dbReference type="GO" id="GO:0000166">
    <property type="term" value="F:nucleotide binding"/>
    <property type="evidence" value="ECO:0007669"/>
    <property type="project" value="UniProtKB-KW"/>
</dbReference>
<keyword evidence="8" id="KW-1185">Reference proteome</keyword>
<dbReference type="Pfam" id="PF12637">
    <property type="entry name" value="TSCPD"/>
    <property type="match status" value="1"/>
</dbReference>
<keyword evidence="4" id="KW-0547">Nucleotide-binding</keyword>
<sequence>MPIKIDKKIVGYSVVKPDDVSPTPASNPNPAVQHMHESVARPDVLKGATYKVKTPLSDHALYITINDIVLNPDTEHEVRRPFEIFINSKAMDHFQWIVALTRILSAVFRKGGDVTFLVEEMRSVFDPKGGYFKKGGKYMPSLVAEIGDVIESHMRSMGLFKEDGLDGYQREFIEKQRNKYEIGMKAVEDAGESTFPPEATLCGKCHTKAVIVMDGCLTCLNCGDSKCS</sequence>
<protein>
    <recommendedName>
        <fullName evidence="2">ribonucleoside-diphosphate reductase</fullName>
        <ecNumber evidence="2">1.17.4.1</ecNumber>
    </recommendedName>
</protein>
<dbReference type="EMBL" id="CBTK010000135">
    <property type="protein sequence ID" value="CDH45274.1"/>
    <property type="molecule type" value="Genomic_DNA"/>
</dbReference>
<evidence type="ECO:0000259" key="6">
    <source>
        <dbReference type="Pfam" id="PF12637"/>
    </source>
</evidence>
<evidence type="ECO:0000256" key="4">
    <source>
        <dbReference type="ARBA" id="ARBA00022741"/>
    </source>
</evidence>
<dbReference type="OrthoDB" id="8478578at2"/>
<comment type="caution">
    <text evidence="7">The sequence shown here is derived from an EMBL/GenBank/DDBJ whole genome shotgun (WGS) entry which is preliminary data.</text>
</comment>